<name>A0ABS1TC07_9CLOT</name>
<dbReference type="InterPro" id="IPR036881">
    <property type="entry name" value="Glyco_hydro_3_C_sf"/>
</dbReference>
<keyword evidence="4 7" id="KW-0378">Hydrolase</keyword>
<dbReference type="InterPro" id="IPR050226">
    <property type="entry name" value="NagZ_Beta-hexosaminidase"/>
</dbReference>
<dbReference type="GO" id="GO:0004563">
    <property type="term" value="F:beta-N-acetylhexosaminidase activity"/>
    <property type="evidence" value="ECO:0007669"/>
    <property type="project" value="UniProtKB-EC"/>
</dbReference>
<dbReference type="SUPFAM" id="SSF52279">
    <property type="entry name" value="Beta-D-glucan exohydrolase, C-terminal domain"/>
    <property type="match status" value="1"/>
</dbReference>
<comment type="catalytic activity">
    <reaction evidence="1">
        <text>Hydrolysis of terminal non-reducing N-acetyl-D-hexosamine residues in N-acetyl-beta-D-hexosaminides.</text>
        <dbReference type="EC" id="3.2.1.52"/>
    </reaction>
</comment>
<evidence type="ECO:0000256" key="5">
    <source>
        <dbReference type="ARBA" id="ARBA00023295"/>
    </source>
</evidence>
<dbReference type="PANTHER" id="PTHR30480:SF13">
    <property type="entry name" value="BETA-HEXOSAMINIDASE"/>
    <property type="match status" value="1"/>
</dbReference>
<dbReference type="Proteomes" id="UP000632377">
    <property type="component" value="Unassembled WGS sequence"/>
</dbReference>
<reference evidence="7 8" key="1">
    <citation type="submission" date="2021-01" db="EMBL/GenBank/DDBJ databases">
        <title>Genome public.</title>
        <authorList>
            <person name="Liu C."/>
            <person name="Sun Q."/>
        </authorList>
    </citation>
    <scope>NUCLEOTIDE SEQUENCE [LARGE SCALE GENOMIC DNA]</scope>
    <source>
        <strain evidence="7 8">YIM B02515</strain>
    </source>
</reference>
<evidence type="ECO:0000313" key="7">
    <source>
        <dbReference type="EMBL" id="MBL4936899.1"/>
    </source>
</evidence>
<comment type="similarity">
    <text evidence="2">Belongs to the glycosyl hydrolase 3 family.</text>
</comment>
<dbReference type="SUPFAM" id="SSF51445">
    <property type="entry name" value="(Trans)glycosidases"/>
    <property type="match status" value="1"/>
</dbReference>
<evidence type="ECO:0000313" key="8">
    <source>
        <dbReference type="Proteomes" id="UP000632377"/>
    </source>
</evidence>
<keyword evidence="8" id="KW-1185">Reference proteome</keyword>
<dbReference type="EC" id="3.2.1.52" evidence="3"/>
<evidence type="ECO:0000259" key="6">
    <source>
        <dbReference type="Pfam" id="PF00933"/>
    </source>
</evidence>
<dbReference type="PRINTS" id="PR00133">
    <property type="entry name" value="GLHYDRLASE3"/>
</dbReference>
<dbReference type="InterPro" id="IPR017853">
    <property type="entry name" value="GH"/>
</dbReference>
<feature type="domain" description="Glycoside hydrolase family 3 N-terminal" evidence="6">
    <location>
        <begin position="2"/>
        <end position="324"/>
    </location>
</feature>
<evidence type="ECO:0000256" key="4">
    <source>
        <dbReference type="ARBA" id="ARBA00022801"/>
    </source>
</evidence>
<evidence type="ECO:0000256" key="1">
    <source>
        <dbReference type="ARBA" id="ARBA00001231"/>
    </source>
</evidence>
<evidence type="ECO:0000256" key="3">
    <source>
        <dbReference type="ARBA" id="ARBA00012663"/>
    </source>
</evidence>
<dbReference type="InterPro" id="IPR001764">
    <property type="entry name" value="Glyco_hydro_3_N"/>
</dbReference>
<protein>
    <recommendedName>
        <fullName evidence="3">beta-N-acetylhexosaminidase</fullName>
        <ecNumber evidence="3">3.2.1.52</ecNumber>
    </recommendedName>
</protein>
<dbReference type="PANTHER" id="PTHR30480">
    <property type="entry name" value="BETA-HEXOSAMINIDASE-RELATED"/>
    <property type="match status" value="1"/>
</dbReference>
<sequence>MTLEEKIGQMIIAGFPSKEYDEHLDEIIKNKIGNIILFTRNVGSKKALAELNDKIQKSMLESTGIPAFITIDQEGGMVTRVYEGAAVLPGNMAFGAAGESKAVLEEGKIIGEELRALGVNFDIAPVLDVNNNSKNPVIGVRSYGDNPEKVAEFGVNMIKGLQSMGVIATAKHFPGHGDTAVDSHLALPLVPHTMERLEKIELYPFKKAIENNVEAIMSAHVLFPSIESEKLPGTLSYRVLTGLLRNRLGFKGLIVTDCMEMNAIAEYYGTVNAAVMAVKAGADLICVSHHLDLQLGSLNAIKEVVLMGEIPESRIDESVHRILAVKEKYNLFNRPYSDMDKVETLVGCKEHLSFAKAISEKSITAVKDERNLLPVKYKNIMIISTEAVILTGADDDIKKKASFSEAVKENLGGEAYTISLNPRMEEINCLKEKAKDKELIIIGTYNASLNKGQAELVNEIFKVNSNVIVTALRNPYDINMFNNVSTYICAYEYTKLSVDSVIKVLSGEIKAQGALPVEL</sequence>
<dbReference type="InterPro" id="IPR036962">
    <property type="entry name" value="Glyco_hydro_3_N_sf"/>
</dbReference>
<accession>A0ABS1TC07</accession>
<organism evidence="7 8">
    <name type="scientific">Clostridium rhizosphaerae</name>
    <dbReference type="NCBI Taxonomy" id="2803861"/>
    <lineage>
        <taxon>Bacteria</taxon>
        <taxon>Bacillati</taxon>
        <taxon>Bacillota</taxon>
        <taxon>Clostridia</taxon>
        <taxon>Eubacteriales</taxon>
        <taxon>Clostridiaceae</taxon>
        <taxon>Clostridium</taxon>
    </lineage>
</organism>
<keyword evidence="5 7" id="KW-0326">Glycosidase</keyword>
<proteinExistence type="inferred from homology"/>
<dbReference type="Pfam" id="PF00933">
    <property type="entry name" value="Glyco_hydro_3"/>
    <property type="match status" value="1"/>
</dbReference>
<gene>
    <name evidence="7" type="primary">nagZ</name>
    <name evidence="7" type="ORF">JK636_14160</name>
</gene>
<dbReference type="Gene3D" id="3.40.50.1700">
    <property type="entry name" value="Glycoside hydrolase family 3 C-terminal domain"/>
    <property type="match status" value="1"/>
</dbReference>
<dbReference type="NCBIfam" id="NF003740">
    <property type="entry name" value="PRK05337.1"/>
    <property type="match status" value="1"/>
</dbReference>
<dbReference type="EMBL" id="JAESWC010000009">
    <property type="protein sequence ID" value="MBL4936899.1"/>
    <property type="molecule type" value="Genomic_DNA"/>
</dbReference>
<dbReference type="Gene3D" id="3.20.20.300">
    <property type="entry name" value="Glycoside hydrolase, family 3, N-terminal domain"/>
    <property type="match status" value="1"/>
</dbReference>
<comment type="caution">
    <text evidence="7">The sequence shown here is derived from an EMBL/GenBank/DDBJ whole genome shotgun (WGS) entry which is preliminary data.</text>
</comment>
<evidence type="ECO:0000256" key="2">
    <source>
        <dbReference type="ARBA" id="ARBA00005336"/>
    </source>
</evidence>